<evidence type="ECO:0000256" key="3">
    <source>
        <dbReference type="SAM" id="Phobius"/>
    </source>
</evidence>
<comment type="caution">
    <text evidence="5">The sequence shown here is derived from an EMBL/GenBank/DDBJ whole genome shotgun (WGS) entry which is preliminary data.</text>
</comment>
<dbReference type="GO" id="GO:0003677">
    <property type="term" value="F:DNA binding"/>
    <property type="evidence" value="ECO:0007669"/>
    <property type="project" value="InterPro"/>
</dbReference>
<proteinExistence type="predicted"/>
<evidence type="ECO:0000256" key="2">
    <source>
        <dbReference type="SAM" id="MobiDB-lite"/>
    </source>
</evidence>
<feature type="region of interest" description="Disordered" evidence="2">
    <location>
        <begin position="65"/>
        <end position="99"/>
    </location>
</feature>
<dbReference type="Pfam" id="PF04082">
    <property type="entry name" value="Fungal_trans"/>
    <property type="match status" value="1"/>
</dbReference>
<accession>A0A8H4KZY4</accession>
<dbReference type="GO" id="GO:0006351">
    <property type="term" value="P:DNA-templated transcription"/>
    <property type="evidence" value="ECO:0007669"/>
    <property type="project" value="InterPro"/>
</dbReference>
<dbReference type="PANTHER" id="PTHR46910">
    <property type="entry name" value="TRANSCRIPTION FACTOR PDR1"/>
    <property type="match status" value="1"/>
</dbReference>
<evidence type="ECO:0000259" key="4">
    <source>
        <dbReference type="SMART" id="SM00906"/>
    </source>
</evidence>
<dbReference type="EMBL" id="JAADYS010001920">
    <property type="protein sequence ID" value="KAF4460540.1"/>
    <property type="molecule type" value="Genomic_DNA"/>
</dbReference>
<feature type="transmembrane region" description="Helical" evidence="3">
    <location>
        <begin position="518"/>
        <end position="539"/>
    </location>
</feature>
<evidence type="ECO:0000313" key="6">
    <source>
        <dbReference type="Proteomes" id="UP000554235"/>
    </source>
</evidence>
<name>A0A8H4KZY4_9HYPO</name>
<gene>
    <name evidence="5" type="ORF">FALBO_12673</name>
</gene>
<organism evidence="5 6">
    <name type="scientific">Fusarium albosuccineum</name>
    <dbReference type="NCBI Taxonomy" id="1237068"/>
    <lineage>
        <taxon>Eukaryota</taxon>
        <taxon>Fungi</taxon>
        <taxon>Dikarya</taxon>
        <taxon>Ascomycota</taxon>
        <taxon>Pezizomycotina</taxon>
        <taxon>Sordariomycetes</taxon>
        <taxon>Hypocreomycetidae</taxon>
        <taxon>Hypocreales</taxon>
        <taxon>Nectriaceae</taxon>
        <taxon>Fusarium</taxon>
        <taxon>Fusarium decemcellulare species complex</taxon>
    </lineage>
</organism>
<keyword evidence="1" id="KW-0539">Nucleus</keyword>
<dbReference type="OrthoDB" id="103819at2759"/>
<sequence length="688" mass="76717">MFDPEADTGTDPGGSNPPSITSTLRRACESCRTRKVRRPVAGSEEKIDLIDRRLEDVTRLLQDLKSSMPTSNAHPAPATSTMTSKPDTEIPKPVRNASDSTANGLVVEERPSLTAHSGFAKDFIQKAVGDSPLGSSNEKAKDVLDILKGISGSSDHQISRIETTYPSARPACRPSYRDSELPPIQKVMAAMHENKRSPFNATTWIRDLFPIERFSDICVRVYFSENFSESDFIIVSSGLLQLFMEKSQHEPEGKSESSDYALMCRANLETALFNLPLHLPANQGMIVALLFGVVHAIEISKPSLAWTLSSKSSELCQSLGYHRLGSTQHRATSGNMDHEQFLFWAMYFFDKNLSLRLGRPSTIQDWDITTPILPFHGSCLLDSIVSIWIRTAQCQGHIYEKLYSPDALSQPDHIRQSRVEVLSNELHDIDRQSREMSDDHIQEGNNKFGSRVVESLILSDDVLRLSLLTLVHRASPPPKHTLLAFTSPCIQAARATLQRHHDFLTVFEDMTSLYFMGYVHWILLLAPFTAFIVLFCHAIECQDETDLSHLQAFISSIKSAPAASEAAAKMHRLFQVLYNVALRYLESQSSASKAGQEQSKDTLNTYLTTMGLPVLNQNIHQHGSLGLQPDANLGVETQQAVYGGVDTFMGVDEIDPTIWMGNMAGLEEWFDGNHQIIDLLEDVDFSFD</sequence>
<dbReference type="GO" id="GO:0008270">
    <property type="term" value="F:zinc ion binding"/>
    <property type="evidence" value="ECO:0007669"/>
    <property type="project" value="InterPro"/>
</dbReference>
<keyword evidence="6" id="KW-1185">Reference proteome</keyword>
<protein>
    <recommendedName>
        <fullName evidence="4">Xylanolytic transcriptional activator regulatory domain-containing protein</fullName>
    </recommendedName>
</protein>
<dbReference type="CDD" id="cd12148">
    <property type="entry name" value="fungal_TF_MHR"/>
    <property type="match status" value="1"/>
</dbReference>
<feature type="region of interest" description="Disordered" evidence="2">
    <location>
        <begin position="1"/>
        <end position="25"/>
    </location>
</feature>
<dbReference type="SMART" id="SM00906">
    <property type="entry name" value="Fungal_trans"/>
    <property type="match status" value="1"/>
</dbReference>
<feature type="domain" description="Xylanolytic transcriptional activator regulatory" evidence="4">
    <location>
        <begin position="305"/>
        <end position="378"/>
    </location>
</feature>
<dbReference type="PANTHER" id="PTHR46910:SF5">
    <property type="entry name" value="ZN(II)2CYS6 TRANSCRIPTION FACTOR (EUROFUNG)"/>
    <property type="match status" value="1"/>
</dbReference>
<evidence type="ECO:0000256" key="1">
    <source>
        <dbReference type="ARBA" id="ARBA00023242"/>
    </source>
</evidence>
<keyword evidence="3" id="KW-0812">Transmembrane</keyword>
<feature type="compositionally biased region" description="Polar residues" evidence="2">
    <location>
        <begin position="65"/>
        <end position="85"/>
    </location>
</feature>
<dbReference type="InterPro" id="IPR050987">
    <property type="entry name" value="AtrR-like"/>
</dbReference>
<dbReference type="Proteomes" id="UP000554235">
    <property type="component" value="Unassembled WGS sequence"/>
</dbReference>
<reference evidence="5 6" key="1">
    <citation type="submission" date="2020-01" db="EMBL/GenBank/DDBJ databases">
        <title>Identification and distribution of gene clusters putatively required for synthesis of sphingolipid metabolism inhibitors in phylogenetically diverse species of the filamentous fungus Fusarium.</title>
        <authorList>
            <person name="Kim H.-S."/>
            <person name="Busman M."/>
            <person name="Brown D.W."/>
            <person name="Divon H."/>
            <person name="Uhlig S."/>
            <person name="Proctor R.H."/>
        </authorList>
    </citation>
    <scope>NUCLEOTIDE SEQUENCE [LARGE SCALE GENOMIC DNA]</scope>
    <source>
        <strain evidence="5 6">NRRL 20459</strain>
    </source>
</reference>
<keyword evidence="3" id="KW-1133">Transmembrane helix</keyword>
<dbReference type="AlphaFoldDB" id="A0A8H4KZY4"/>
<keyword evidence="3" id="KW-0472">Membrane</keyword>
<evidence type="ECO:0000313" key="5">
    <source>
        <dbReference type="EMBL" id="KAF4460540.1"/>
    </source>
</evidence>
<dbReference type="InterPro" id="IPR007219">
    <property type="entry name" value="XnlR_reg_dom"/>
</dbReference>
<dbReference type="GO" id="GO:0003700">
    <property type="term" value="F:DNA-binding transcription factor activity"/>
    <property type="evidence" value="ECO:0007669"/>
    <property type="project" value="InterPro"/>
</dbReference>